<organism evidence="2 3">
    <name type="scientific">Rhodopirellula sallentina SM41</name>
    <dbReference type="NCBI Taxonomy" id="1263870"/>
    <lineage>
        <taxon>Bacteria</taxon>
        <taxon>Pseudomonadati</taxon>
        <taxon>Planctomycetota</taxon>
        <taxon>Planctomycetia</taxon>
        <taxon>Pirellulales</taxon>
        <taxon>Pirellulaceae</taxon>
        <taxon>Rhodopirellula</taxon>
    </lineage>
</organism>
<feature type="non-terminal residue" evidence="2">
    <location>
        <position position="168"/>
    </location>
</feature>
<evidence type="ECO:0000313" key="2">
    <source>
        <dbReference type="EMBL" id="EMI52046.1"/>
    </source>
</evidence>
<evidence type="ECO:0000313" key="3">
    <source>
        <dbReference type="Proteomes" id="UP000011885"/>
    </source>
</evidence>
<keyword evidence="3" id="KW-1185">Reference proteome</keyword>
<feature type="compositionally biased region" description="Basic and acidic residues" evidence="1">
    <location>
        <begin position="139"/>
        <end position="150"/>
    </location>
</feature>
<proteinExistence type="predicted"/>
<protein>
    <submittedName>
        <fullName evidence="2">Peptidase S8 and S53, subtilisin, kexin, sedolisin</fullName>
    </submittedName>
</protein>
<accession>M5U2G4</accession>
<reference evidence="2 3" key="1">
    <citation type="journal article" date="2013" name="Mar. Genomics">
        <title>Expression of sulfatases in Rhodopirellula baltica and the diversity of sulfatases in the genus Rhodopirellula.</title>
        <authorList>
            <person name="Wegner C.E."/>
            <person name="Richter-Heitmann T."/>
            <person name="Klindworth A."/>
            <person name="Klockow C."/>
            <person name="Richter M."/>
            <person name="Achstetter T."/>
            <person name="Glockner F.O."/>
            <person name="Harder J."/>
        </authorList>
    </citation>
    <scope>NUCLEOTIDE SEQUENCE [LARGE SCALE GENOMIC DNA]</scope>
    <source>
        <strain evidence="2 3">SM41</strain>
    </source>
</reference>
<feature type="region of interest" description="Disordered" evidence="1">
    <location>
        <begin position="139"/>
        <end position="168"/>
    </location>
</feature>
<comment type="caution">
    <text evidence="2">The sequence shown here is derived from an EMBL/GenBank/DDBJ whole genome shotgun (WGS) entry which is preliminary data.</text>
</comment>
<dbReference type="Proteomes" id="UP000011885">
    <property type="component" value="Unassembled WGS sequence"/>
</dbReference>
<dbReference type="EMBL" id="ANOH01000453">
    <property type="protein sequence ID" value="EMI52046.1"/>
    <property type="molecule type" value="Genomic_DNA"/>
</dbReference>
<evidence type="ECO:0000256" key="1">
    <source>
        <dbReference type="SAM" id="MobiDB-lite"/>
    </source>
</evidence>
<name>M5U2G4_9BACT</name>
<gene>
    <name evidence="2" type="ORF">RSSM_06512</name>
</gene>
<feature type="compositionally biased region" description="Gly residues" evidence="1">
    <location>
        <begin position="153"/>
        <end position="168"/>
    </location>
</feature>
<dbReference type="AlphaFoldDB" id="M5U2G4"/>
<sequence length="168" mass="15931">MAADFDVSNHNDSGAGSLRAAIEGLNGAGAGTHAINFASGLDPINLLSHLPTIVGTDQTITVNGAGNTVSGQDTARLFFVADGDVTFENMTLKQGYAEGGDGGNAGGGGGGGAGAGGALFVNTGANVVISGVAFDSNRAEGGDGGDHDASSRTGGGGGGFSGNGGATN</sequence>